<proteinExistence type="predicted"/>
<comment type="caution">
    <text evidence="1">The sequence shown here is derived from an EMBL/GenBank/DDBJ whole genome shotgun (WGS) entry which is preliminary data.</text>
</comment>
<protein>
    <recommendedName>
        <fullName evidence="3">DUF1289 domain-containing protein</fullName>
    </recommendedName>
</protein>
<dbReference type="PANTHER" id="PTHR35175:SF2">
    <property type="entry name" value="DUF1289 DOMAIN-CONTAINING PROTEIN"/>
    <property type="match status" value="1"/>
</dbReference>
<organism evidence="1 2">
    <name type="scientific">Marinobacterium sediminicola</name>
    <dbReference type="NCBI Taxonomy" id="518898"/>
    <lineage>
        <taxon>Bacteria</taxon>
        <taxon>Pseudomonadati</taxon>
        <taxon>Pseudomonadota</taxon>
        <taxon>Gammaproteobacteria</taxon>
        <taxon>Oceanospirillales</taxon>
        <taxon>Oceanospirillaceae</taxon>
        <taxon>Marinobacterium</taxon>
    </lineage>
</organism>
<evidence type="ECO:0000313" key="1">
    <source>
        <dbReference type="EMBL" id="SMR74682.1"/>
    </source>
</evidence>
<evidence type="ECO:0000313" key="2">
    <source>
        <dbReference type="Proteomes" id="UP001159257"/>
    </source>
</evidence>
<dbReference type="PANTHER" id="PTHR35175">
    <property type="entry name" value="DUF1289 DOMAIN-CONTAINING PROTEIN"/>
    <property type="match status" value="1"/>
</dbReference>
<dbReference type="EMBL" id="FXWV01000007">
    <property type="protein sequence ID" value="SMR74682.1"/>
    <property type="molecule type" value="Genomic_DNA"/>
</dbReference>
<dbReference type="InterPro" id="IPR010710">
    <property type="entry name" value="DUF1289"/>
</dbReference>
<name>A0ABY1S0F1_9GAMM</name>
<gene>
    <name evidence="1" type="ORF">SAMN04487964_107146</name>
</gene>
<dbReference type="Pfam" id="PF06945">
    <property type="entry name" value="DUF1289"/>
    <property type="match status" value="1"/>
</dbReference>
<sequence>MTDCIDDKPVPSPCVSVCALGEGDICIACHRSGQEISQWGRMSNDEKRAVWALIRRREQGESVQGE</sequence>
<dbReference type="RefSeq" id="WP_239041172.1">
    <property type="nucleotide sequence ID" value="NZ_BAAAEY010000007.1"/>
</dbReference>
<evidence type="ECO:0008006" key="3">
    <source>
        <dbReference type="Google" id="ProtNLM"/>
    </source>
</evidence>
<keyword evidence="2" id="KW-1185">Reference proteome</keyword>
<dbReference type="Proteomes" id="UP001159257">
    <property type="component" value="Unassembled WGS sequence"/>
</dbReference>
<reference evidence="1 2" key="1">
    <citation type="submission" date="2017-05" db="EMBL/GenBank/DDBJ databases">
        <authorList>
            <person name="Varghese N."/>
            <person name="Submissions S."/>
        </authorList>
    </citation>
    <scope>NUCLEOTIDE SEQUENCE [LARGE SCALE GENOMIC DNA]</scope>
    <source>
        <strain evidence="1 2">CGMCC 1.7287</strain>
    </source>
</reference>
<accession>A0ABY1S0F1</accession>